<accession>A0A9X1Z9Y2</accession>
<dbReference type="AlphaFoldDB" id="A0A9X1Z9Y2"/>
<reference evidence="1" key="1">
    <citation type="submission" date="2022-01" db="EMBL/GenBank/DDBJ databases">
        <title>Whole genome-based taxonomy of the Shewanellaceae.</title>
        <authorList>
            <person name="Martin-Rodriguez A.J."/>
        </authorList>
    </citation>
    <scope>NUCLEOTIDE SEQUENCE</scope>
    <source>
        <strain evidence="1">KCTC 23973</strain>
    </source>
</reference>
<name>A0A9X1Z9Y2_9GAMM</name>
<gene>
    <name evidence="1" type="ORF">L2740_07455</name>
</gene>
<sequence length="106" mass="12480">MTADEFIDGKAPQLAFYGKAFLSDQLDFNEIQMYLWDTLEEWQMYNHQGDAQTDMERVFWHLLHAFDKWPSWAIRGNQFLRKQIDDCCDYLSLGGQIPQGCIGIRP</sequence>
<keyword evidence="2" id="KW-1185">Reference proteome</keyword>
<organism evidence="1 2">
    <name type="scientific">Shewanella pneumatophori</name>
    <dbReference type="NCBI Taxonomy" id="314092"/>
    <lineage>
        <taxon>Bacteria</taxon>
        <taxon>Pseudomonadati</taxon>
        <taxon>Pseudomonadota</taxon>
        <taxon>Gammaproteobacteria</taxon>
        <taxon>Alteromonadales</taxon>
        <taxon>Shewanellaceae</taxon>
        <taxon>Shewanella</taxon>
    </lineage>
</organism>
<comment type="caution">
    <text evidence="1">The sequence shown here is derived from an EMBL/GenBank/DDBJ whole genome shotgun (WGS) entry which is preliminary data.</text>
</comment>
<protein>
    <submittedName>
        <fullName evidence="1">Uncharacterized protein</fullName>
    </submittedName>
</protein>
<evidence type="ECO:0000313" key="2">
    <source>
        <dbReference type="Proteomes" id="UP001139293"/>
    </source>
</evidence>
<dbReference type="Proteomes" id="UP001139293">
    <property type="component" value="Unassembled WGS sequence"/>
</dbReference>
<proteinExistence type="predicted"/>
<dbReference type="EMBL" id="JAKILB010000004">
    <property type="protein sequence ID" value="MCL1138374.1"/>
    <property type="molecule type" value="Genomic_DNA"/>
</dbReference>
<evidence type="ECO:0000313" key="1">
    <source>
        <dbReference type="EMBL" id="MCL1138374.1"/>
    </source>
</evidence>
<dbReference type="RefSeq" id="WP_248471037.1">
    <property type="nucleotide sequence ID" value="NZ_JAKILB010000004.1"/>
</dbReference>